<proteinExistence type="predicted"/>
<dbReference type="PANTHER" id="PTHR36312:SF1">
    <property type="entry name" value="OS01G0594500 PROTEIN"/>
    <property type="match status" value="1"/>
</dbReference>
<gene>
    <name evidence="2" type="ORF">Ddye_011225</name>
</gene>
<comment type="caution">
    <text evidence="2">The sequence shown here is derived from an EMBL/GenBank/DDBJ whole genome shotgun (WGS) entry which is preliminary data.</text>
</comment>
<reference evidence="2" key="1">
    <citation type="journal article" date="2023" name="Plant J.">
        <title>Genome sequences and population genomics provide insights into the demographic history, inbreeding, and mutation load of two 'living fossil' tree species of Dipteronia.</title>
        <authorList>
            <person name="Feng Y."/>
            <person name="Comes H.P."/>
            <person name="Chen J."/>
            <person name="Zhu S."/>
            <person name="Lu R."/>
            <person name="Zhang X."/>
            <person name="Li P."/>
            <person name="Qiu J."/>
            <person name="Olsen K.M."/>
            <person name="Qiu Y."/>
        </authorList>
    </citation>
    <scope>NUCLEOTIDE SEQUENCE</scope>
    <source>
        <strain evidence="2">KIB01</strain>
    </source>
</reference>
<feature type="chain" id="PRO_5042037680" description="Thionin-like protein 2" evidence="1">
    <location>
        <begin position="26"/>
        <end position="140"/>
    </location>
</feature>
<dbReference type="PANTHER" id="PTHR36312">
    <property type="entry name" value="THIONIN-LIKE PROTEIN 1"/>
    <property type="match status" value="1"/>
</dbReference>
<evidence type="ECO:0000313" key="2">
    <source>
        <dbReference type="EMBL" id="KAK2651369.1"/>
    </source>
</evidence>
<name>A0AAD9UBX0_9ROSI</name>
<evidence type="ECO:0000313" key="3">
    <source>
        <dbReference type="Proteomes" id="UP001280121"/>
    </source>
</evidence>
<feature type="signal peptide" evidence="1">
    <location>
        <begin position="1"/>
        <end position="25"/>
    </location>
</feature>
<keyword evidence="3" id="KW-1185">Reference proteome</keyword>
<organism evidence="2 3">
    <name type="scientific">Dipteronia dyeriana</name>
    <dbReference type="NCBI Taxonomy" id="168575"/>
    <lineage>
        <taxon>Eukaryota</taxon>
        <taxon>Viridiplantae</taxon>
        <taxon>Streptophyta</taxon>
        <taxon>Embryophyta</taxon>
        <taxon>Tracheophyta</taxon>
        <taxon>Spermatophyta</taxon>
        <taxon>Magnoliopsida</taxon>
        <taxon>eudicotyledons</taxon>
        <taxon>Gunneridae</taxon>
        <taxon>Pentapetalae</taxon>
        <taxon>rosids</taxon>
        <taxon>malvids</taxon>
        <taxon>Sapindales</taxon>
        <taxon>Sapindaceae</taxon>
        <taxon>Hippocastanoideae</taxon>
        <taxon>Acereae</taxon>
        <taxon>Dipteronia</taxon>
    </lineage>
</organism>
<evidence type="ECO:0008006" key="4">
    <source>
        <dbReference type="Google" id="ProtNLM"/>
    </source>
</evidence>
<protein>
    <recommendedName>
        <fullName evidence="4">Thionin-like protein 2</fullName>
    </recommendedName>
</protein>
<keyword evidence="1" id="KW-0732">Signal</keyword>
<dbReference type="AlphaFoldDB" id="A0AAD9UBX0"/>
<evidence type="ECO:0000256" key="1">
    <source>
        <dbReference type="SAM" id="SignalP"/>
    </source>
</evidence>
<dbReference type="Proteomes" id="UP001280121">
    <property type="component" value="Unassembled WGS sequence"/>
</dbReference>
<accession>A0AAD9UBX0</accession>
<dbReference type="EMBL" id="JANJYI010000004">
    <property type="protein sequence ID" value="KAK2651369.1"/>
    <property type="molecule type" value="Genomic_DNA"/>
</dbReference>
<sequence>MEKRGGESLFVVFVILGLLVGQSVADFNSCYKNCFRVCVFFGGFVVQCAAKCLNECTFDTYSSQTLKHTDDFCKLGCATSLCTNLSTKLDPGRILGEAVSGDSPAESRMRGDLHVRFGGRGYPDPTIIMPLQCYLVQLYL</sequence>
<dbReference type="InterPro" id="IPR038975">
    <property type="entry name" value="THNL"/>
</dbReference>